<dbReference type="InterPro" id="IPR010281">
    <property type="entry name" value="DUF885"/>
</dbReference>
<evidence type="ECO:0000313" key="2">
    <source>
        <dbReference type="Proteomes" id="UP000193689"/>
    </source>
</evidence>
<evidence type="ECO:0008006" key="3">
    <source>
        <dbReference type="Google" id="ProtNLM"/>
    </source>
</evidence>
<dbReference type="Pfam" id="PF05960">
    <property type="entry name" value="DUF885"/>
    <property type="match status" value="1"/>
</dbReference>
<dbReference type="PANTHER" id="PTHR33361:SF2">
    <property type="entry name" value="DUF885 DOMAIN-CONTAINING PROTEIN"/>
    <property type="match status" value="1"/>
</dbReference>
<comment type="caution">
    <text evidence="1">The sequence shown here is derived from an EMBL/GenBank/DDBJ whole genome shotgun (WGS) entry which is preliminary data.</text>
</comment>
<dbReference type="GeneID" id="63772587"/>
<dbReference type="RefSeq" id="XP_040713852.1">
    <property type="nucleotide sequence ID" value="XM_040856375.1"/>
</dbReference>
<dbReference type="OrthoDB" id="5959877at2759"/>
<proteinExistence type="predicted"/>
<dbReference type="SUPFAM" id="SSF55486">
    <property type="entry name" value="Metalloproteases ('zincins'), catalytic domain"/>
    <property type="match status" value="1"/>
</dbReference>
<dbReference type="Proteomes" id="UP000193689">
    <property type="component" value="Unassembled WGS sequence"/>
</dbReference>
<accession>A0A1Y2DSY8</accession>
<organism evidence="1 2">
    <name type="scientific">Pseudomassariella vexata</name>
    <dbReference type="NCBI Taxonomy" id="1141098"/>
    <lineage>
        <taxon>Eukaryota</taxon>
        <taxon>Fungi</taxon>
        <taxon>Dikarya</taxon>
        <taxon>Ascomycota</taxon>
        <taxon>Pezizomycotina</taxon>
        <taxon>Sordariomycetes</taxon>
        <taxon>Xylariomycetidae</taxon>
        <taxon>Amphisphaeriales</taxon>
        <taxon>Pseudomassariaceae</taxon>
        <taxon>Pseudomassariella</taxon>
    </lineage>
</organism>
<name>A0A1Y2DSY8_9PEZI</name>
<reference evidence="1 2" key="1">
    <citation type="submission" date="2016-07" db="EMBL/GenBank/DDBJ databases">
        <title>Pervasive Adenine N6-methylation of Active Genes in Fungi.</title>
        <authorList>
            <consortium name="DOE Joint Genome Institute"/>
            <person name="Mondo S.J."/>
            <person name="Dannebaum R.O."/>
            <person name="Kuo R.C."/>
            <person name="Labutti K."/>
            <person name="Haridas S."/>
            <person name="Kuo A."/>
            <person name="Salamov A."/>
            <person name="Ahrendt S.R."/>
            <person name="Lipzen A."/>
            <person name="Sullivan W."/>
            <person name="Andreopoulos W.B."/>
            <person name="Clum A."/>
            <person name="Lindquist E."/>
            <person name="Daum C."/>
            <person name="Ramamoorthy G.K."/>
            <person name="Gryganskyi A."/>
            <person name="Culley D."/>
            <person name="Magnuson J.K."/>
            <person name="James T.Y."/>
            <person name="O'Malley M.A."/>
            <person name="Stajich J.E."/>
            <person name="Spatafora J.W."/>
            <person name="Visel A."/>
            <person name="Grigoriev I.V."/>
        </authorList>
    </citation>
    <scope>NUCLEOTIDE SEQUENCE [LARGE SCALE GENOMIC DNA]</scope>
    <source>
        <strain evidence="1 2">CBS 129021</strain>
    </source>
</reference>
<protein>
    <recommendedName>
        <fullName evidence="3">X-Pro dipeptidyl-peptidase</fullName>
    </recommendedName>
</protein>
<dbReference type="InParanoid" id="A0A1Y2DSY8"/>
<dbReference type="EMBL" id="MCFJ01000010">
    <property type="protein sequence ID" value="ORY61775.1"/>
    <property type="molecule type" value="Genomic_DNA"/>
</dbReference>
<evidence type="ECO:0000313" key="1">
    <source>
        <dbReference type="EMBL" id="ORY61775.1"/>
    </source>
</evidence>
<dbReference type="PANTHER" id="PTHR33361">
    <property type="entry name" value="GLR0591 PROTEIN"/>
    <property type="match status" value="1"/>
</dbReference>
<dbReference type="AlphaFoldDB" id="A0A1Y2DSY8"/>
<sequence>MGVDEEGWVVIPSPNRRPSCPTKLATGAYARSPAPSIEPIQDRIVRVVADLKELKAYYKLETSVARFERLYCFYGSELDALREQPFDGYTQEEKVDYLLLQNYLARALRTLGLDRERDEAFADITNPFALTIMEWAEARMRTEKLDAREVAASFHELVGKISSVRDAVLDRDPNKYSREAGYRAANSVVQLRHHLAEMVDFYKGYDPQFDWWVSEPYGRLDAALMELSAFLREELVGIQPGDKEAIVGQPIGREGLLTELKAEFIPYTPEELIKIAEKEYKWCESEMIKASKDLGYGDKWRDALEHVKNLIEPPGGQPVFIKSLIDEGTDYVKKHDLVSVPKVAEEAIRMTMIEPARQKVSPFFLGGNRMQVSYPTSEMSHADKLMSMRGNNRHFSKATAFHEMIPGHHLQLFVAKRIRPYRRLFNTPFFVEGWALYWELLFWDRGDYFTLPEDRIGSMFWRMHRCARIVFSLNFHLGKMKPQECINLLVDWVGHERSAAEGEVRRSLNGDYSPLYQAGYLLGALQLWELRKEVVGSGKLSEKTFHDRVLRANFMPIAMLRALIMGKELDREFESEWRFYGDI</sequence>
<gene>
    <name evidence="1" type="ORF">BCR38DRAFT_347813</name>
</gene>
<keyword evidence="2" id="KW-1185">Reference proteome</keyword>